<sequence>MQNKIYFFILLILLCVLVMSCDRDSNLNERYILSTVDHAMIEAYIDEHVTDEGEDEQVLSVHEVLGSDQGAGKIYLWVMAEGYMTKANRIVKTSGLSQPVLLKVSDKSGDLEIIEHASPRDGNDYPKDIKKMFPDFIIDKFDNVEEKLREELEKKFRELE</sequence>
<protein>
    <recommendedName>
        <fullName evidence="3">Lipoprotein</fullName>
    </recommendedName>
</protein>
<dbReference type="PROSITE" id="PS51257">
    <property type="entry name" value="PROKAR_LIPOPROTEIN"/>
    <property type="match status" value="1"/>
</dbReference>
<name>A0A511UU39_9BACI</name>
<keyword evidence="2" id="KW-1185">Reference proteome</keyword>
<comment type="caution">
    <text evidence="1">The sequence shown here is derived from an EMBL/GenBank/DDBJ whole genome shotgun (WGS) entry which is preliminary data.</text>
</comment>
<evidence type="ECO:0000313" key="1">
    <source>
        <dbReference type="EMBL" id="GEN30125.1"/>
    </source>
</evidence>
<dbReference type="RefSeq" id="WP_146935117.1">
    <property type="nucleotide sequence ID" value="NZ_BJXW01000005.1"/>
</dbReference>
<dbReference type="AlphaFoldDB" id="A0A511UU39"/>
<reference evidence="1 2" key="1">
    <citation type="submission" date="2019-07" db="EMBL/GenBank/DDBJ databases">
        <title>Whole genome shotgun sequence of Cerasibacillus quisquiliarum NBRC 102429.</title>
        <authorList>
            <person name="Hosoyama A."/>
            <person name="Uohara A."/>
            <person name="Ohji S."/>
            <person name="Ichikawa N."/>
        </authorList>
    </citation>
    <scope>NUCLEOTIDE SEQUENCE [LARGE SCALE GENOMIC DNA]</scope>
    <source>
        <strain evidence="1 2">NBRC 102429</strain>
    </source>
</reference>
<dbReference type="EMBL" id="BJXW01000005">
    <property type="protein sequence ID" value="GEN30125.1"/>
    <property type="molecule type" value="Genomic_DNA"/>
</dbReference>
<dbReference type="OrthoDB" id="1955129at2"/>
<evidence type="ECO:0008006" key="3">
    <source>
        <dbReference type="Google" id="ProtNLM"/>
    </source>
</evidence>
<accession>A0A511UU39</accession>
<organism evidence="1 2">
    <name type="scientific">Cerasibacillus quisquiliarum</name>
    <dbReference type="NCBI Taxonomy" id="227865"/>
    <lineage>
        <taxon>Bacteria</taxon>
        <taxon>Bacillati</taxon>
        <taxon>Bacillota</taxon>
        <taxon>Bacilli</taxon>
        <taxon>Bacillales</taxon>
        <taxon>Bacillaceae</taxon>
        <taxon>Cerasibacillus</taxon>
    </lineage>
</organism>
<dbReference type="Proteomes" id="UP000321491">
    <property type="component" value="Unassembled WGS sequence"/>
</dbReference>
<proteinExistence type="predicted"/>
<evidence type="ECO:0000313" key="2">
    <source>
        <dbReference type="Proteomes" id="UP000321491"/>
    </source>
</evidence>
<gene>
    <name evidence="1" type="ORF">CQU01_03630</name>
</gene>